<dbReference type="Pfam" id="PF22848">
    <property type="entry name" value="ASD1_dom"/>
    <property type="match status" value="1"/>
</dbReference>
<name>A0A0G2HRZ1_9PEZI</name>
<evidence type="ECO:0000256" key="7">
    <source>
        <dbReference type="ARBA" id="ARBA00023180"/>
    </source>
</evidence>
<evidence type="ECO:0000256" key="5">
    <source>
        <dbReference type="ARBA" id="ARBA00022729"/>
    </source>
</evidence>
<feature type="chain" id="PRO_5002545492" description="non-reducing end alpha-L-arabinofuranosidase" evidence="8">
    <location>
        <begin position="19"/>
        <end position="642"/>
    </location>
</feature>
<sequence>MAPPSILSLPLLAGAVSAVTLSVASSGGNATSGYQYGLMFEDINHSGDGGIYAELIQNRAFQGSDLHPSTLDPWTAVGPAELALDNSSSPLSSALPTSVQVTASADGTVGIKNPGWWGIDVKAANAYSGSFYALGSYLGNFTASLVSDITNQTLATTTVASSSVANTWTEHSFELQPSADASNSNNSFLLTYEATSGDVLNFNLISLFPPTYKDTPNGNREDLMEALAGLNAKYFRIPGGNNLEGESAGLQWNWTETIGNLTERPGRPGDWGYENTDGLGLVEYMLWCQDLGLEPVLGVFAGYWLDETAASEAELQQYVDSALDELEFLMGDSSTAWGAQRTALGYPEPFPIKYLEVGNEDGLSTVGADTYSGYRFSAFYDAITAAYPDILVFTSYTEYVYENSGQDYHQYTRPDRFVNQFSYFDNFANASGHPIMVGEFAVVQNNTGNPDDGTIWSDPLNTWPYWIGSVAEAIFLLGAERNADRVWGVSYAPLLQNLNSYEWSPDLISYTADPAQTVLSTSYEVLRLFGTNTFTSTLPADETSGSAFGPAYWVAGVDNATATYYLKAAVYNSTADVDFDVSFEALSGGSATLTVLTAPDGYSHNAIGSEVVTTTTSTISAVDGVFSFSLPELSVAVLAAKA</sequence>
<dbReference type="InterPro" id="IPR055235">
    <property type="entry name" value="ASD1_cat"/>
</dbReference>
<protein>
    <recommendedName>
        <fullName evidence="4">non-reducing end alpha-L-arabinofuranosidase</fullName>
        <ecNumber evidence="4">3.2.1.55</ecNumber>
    </recommendedName>
</protein>
<dbReference type="InterPro" id="IPR017853">
    <property type="entry name" value="GH"/>
</dbReference>
<dbReference type="STRING" id="1214573.A0A0G2HRZ1"/>
<dbReference type="InterPro" id="IPR051563">
    <property type="entry name" value="Glycosyl_Hydrolase_51"/>
</dbReference>
<proteinExistence type="inferred from homology"/>
<dbReference type="SMART" id="SM00813">
    <property type="entry name" value="Alpha-L-AF_C"/>
    <property type="match status" value="1"/>
</dbReference>
<evidence type="ECO:0000256" key="6">
    <source>
        <dbReference type="ARBA" id="ARBA00022801"/>
    </source>
</evidence>
<evidence type="ECO:0000256" key="4">
    <source>
        <dbReference type="ARBA" id="ARBA00012670"/>
    </source>
</evidence>
<keyword evidence="11" id="KW-1185">Reference proteome</keyword>
<dbReference type="GO" id="GO:0046373">
    <property type="term" value="P:L-arabinose metabolic process"/>
    <property type="evidence" value="ECO:0007669"/>
    <property type="project" value="InterPro"/>
</dbReference>
<accession>A0A0G2HRZ1</accession>
<dbReference type="InterPro" id="IPR010720">
    <property type="entry name" value="Alpha-L-AF_C"/>
</dbReference>
<evidence type="ECO:0000256" key="1">
    <source>
        <dbReference type="ARBA" id="ARBA00001462"/>
    </source>
</evidence>
<dbReference type="Gene3D" id="2.60.40.1180">
    <property type="entry name" value="Golgi alpha-mannosidase II"/>
    <property type="match status" value="1"/>
</dbReference>
<keyword evidence="7" id="KW-0325">Glycoprotein</keyword>
<organism evidence="10 11">
    <name type="scientific">Diaporthe ampelina</name>
    <dbReference type="NCBI Taxonomy" id="1214573"/>
    <lineage>
        <taxon>Eukaryota</taxon>
        <taxon>Fungi</taxon>
        <taxon>Dikarya</taxon>
        <taxon>Ascomycota</taxon>
        <taxon>Pezizomycotina</taxon>
        <taxon>Sordariomycetes</taxon>
        <taxon>Sordariomycetidae</taxon>
        <taxon>Diaporthales</taxon>
        <taxon>Diaporthaceae</taxon>
        <taxon>Diaporthe</taxon>
    </lineage>
</organism>
<dbReference type="PANTHER" id="PTHR31776">
    <property type="entry name" value="ALPHA-L-ARABINOFURANOSIDASE 1"/>
    <property type="match status" value="1"/>
</dbReference>
<keyword evidence="5 8" id="KW-0732">Signal</keyword>
<dbReference type="Proteomes" id="UP000034680">
    <property type="component" value="Unassembled WGS sequence"/>
</dbReference>
<dbReference type="SUPFAM" id="SSF51445">
    <property type="entry name" value="(Trans)glycosidases"/>
    <property type="match status" value="1"/>
</dbReference>
<evidence type="ECO:0000313" key="10">
    <source>
        <dbReference type="EMBL" id="KKY37628.1"/>
    </source>
</evidence>
<dbReference type="PANTHER" id="PTHR31776:SF0">
    <property type="entry name" value="ALPHA-L-ARABINOFURANOSIDASE 1"/>
    <property type="match status" value="1"/>
</dbReference>
<reference evidence="10 11" key="1">
    <citation type="submission" date="2015-05" db="EMBL/GenBank/DDBJ databases">
        <title>Distinctive expansion of gene families associated with plant cell wall degradation and secondary metabolism in the genomes of grapevine trunk pathogens.</title>
        <authorList>
            <person name="Lawrence D.P."/>
            <person name="Travadon R."/>
            <person name="Rolshausen P.E."/>
            <person name="Baumgartner K."/>
        </authorList>
    </citation>
    <scope>NUCLEOTIDE SEQUENCE [LARGE SCALE GENOMIC DNA]</scope>
    <source>
        <strain evidence="10">DA912</strain>
    </source>
</reference>
<dbReference type="InterPro" id="IPR013780">
    <property type="entry name" value="Glyco_hydro_b"/>
</dbReference>
<keyword evidence="6 10" id="KW-0378">Hydrolase</keyword>
<evidence type="ECO:0000256" key="3">
    <source>
        <dbReference type="ARBA" id="ARBA00007186"/>
    </source>
</evidence>
<comment type="similarity">
    <text evidence="3">Belongs to the glycosyl hydrolase 51 family.</text>
</comment>
<evidence type="ECO:0000259" key="9">
    <source>
        <dbReference type="SMART" id="SM00813"/>
    </source>
</evidence>
<dbReference type="GO" id="GO:0031222">
    <property type="term" value="P:arabinan catabolic process"/>
    <property type="evidence" value="ECO:0007669"/>
    <property type="project" value="UniProtKB-UniPathway"/>
</dbReference>
<dbReference type="GO" id="GO:0046556">
    <property type="term" value="F:alpha-L-arabinofuranosidase activity"/>
    <property type="evidence" value="ECO:0007669"/>
    <property type="project" value="UniProtKB-EC"/>
</dbReference>
<evidence type="ECO:0000256" key="2">
    <source>
        <dbReference type="ARBA" id="ARBA00004834"/>
    </source>
</evidence>
<dbReference type="AlphaFoldDB" id="A0A0G2HRZ1"/>
<evidence type="ECO:0000313" key="11">
    <source>
        <dbReference type="Proteomes" id="UP000034680"/>
    </source>
</evidence>
<feature type="signal peptide" evidence="8">
    <location>
        <begin position="1"/>
        <end position="18"/>
    </location>
</feature>
<feature type="domain" description="Alpha-L-arabinofuranosidase C-terminal" evidence="9">
    <location>
        <begin position="461"/>
        <end position="634"/>
    </location>
</feature>
<dbReference type="Gene3D" id="3.20.20.80">
    <property type="entry name" value="Glycosidases"/>
    <property type="match status" value="1"/>
</dbReference>
<dbReference type="UniPathway" id="UPA00667"/>
<evidence type="ECO:0000256" key="8">
    <source>
        <dbReference type="SAM" id="SignalP"/>
    </source>
</evidence>
<dbReference type="OrthoDB" id="406864at2759"/>
<dbReference type="EMBL" id="LCUC01000081">
    <property type="protein sequence ID" value="KKY37628.1"/>
    <property type="molecule type" value="Genomic_DNA"/>
</dbReference>
<dbReference type="Pfam" id="PF06964">
    <property type="entry name" value="Alpha-L-AF_C"/>
    <property type="match status" value="1"/>
</dbReference>
<dbReference type="EC" id="3.2.1.55" evidence="4"/>
<comment type="caution">
    <text evidence="10">The sequence shown here is derived from an EMBL/GenBank/DDBJ whole genome shotgun (WGS) entry which is preliminary data.</text>
</comment>
<gene>
    <name evidence="10" type="ORF">UCDDA912_g02384</name>
</gene>
<comment type="pathway">
    <text evidence="2">Glycan metabolism; L-arabinan degradation.</text>
</comment>
<reference evidence="10 11" key="2">
    <citation type="submission" date="2015-05" db="EMBL/GenBank/DDBJ databases">
        <authorList>
            <person name="Morales-Cruz A."/>
            <person name="Amrine K.C."/>
            <person name="Cantu D."/>
        </authorList>
    </citation>
    <scope>NUCLEOTIDE SEQUENCE [LARGE SCALE GENOMIC DNA]</scope>
    <source>
        <strain evidence="10">DA912</strain>
    </source>
</reference>
<comment type="catalytic activity">
    <reaction evidence="1">
        <text>Hydrolysis of terminal non-reducing alpha-L-arabinofuranoside residues in alpha-L-arabinosides.</text>
        <dbReference type="EC" id="3.2.1.55"/>
    </reaction>
</comment>